<name>A0A5R9F1F0_9BACL</name>
<reference evidence="1 2" key="1">
    <citation type="submission" date="2019-04" db="EMBL/GenBank/DDBJ databases">
        <title>Bacillus caeni sp. nov., a bacterium isolated from mangrove sediment.</title>
        <authorList>
            <person name="Huang H."/>
            <person name="Mo K."/>
            <person name="Hu Y."/>
        </authorList>
    </citation>
    <scope>NUCLEOTIDE SEQUENCE [LARGE SCALE GENOMIC DNA]</scope>
    <source>
        <strain evidence="1 2">HB172195</strain>
    </source>
</reference>
<comment type="caution">
    <text evidence="1">The sequence shown here is derived from an EMBL/GenBank/DDBJ whole genome shotgun (WGS) entry which is preliminary data.</text>
</comment>
<accession>A0A5R9F1F0</accession>
<proteinExistence type="predicted"/>
<dbReference type="EMBL" id="SWLG01000006">
    <property type="protein sequence ID" value="TLS37462.1"/>
    <property type="molecule type" value="Genomic_DNA"/>
</dbReference>
<keyword evidence="2" id="KW-1185">Reference proteome</keyword>
<evidence type="ECO:0000313" key="2">
    <source>
        <dbReference type="Proteomes" id="UP000308230"/>
    </source>
</evidence>
<protein>
    <submittedName>
        <fullName evidence="1">Uncharacterized protein</fullName>
    </submittedName>
</protein>
<gene>
    <name evidence="1" type="ORF">FCL54_09965</name>
</gene>
<organism evidence="1 2">
    <name type="scientific">Exobacillus caeni</name>
    <dbReference type="NCBI Taxonomy" id="2574798"/>
    <lineage>
        <taxon>Bacteria</taxon>
        <taxon>Bacillati</taxon>
        <taxon>Bacillota</taxon>
        <taxon>Bacilli</taxon>
        <taxon>Bacillales</taxon>
        <taxon>Guptibacillaceae</taxon>
        <taxon>Exobacillus</taxon>
    </lineage>
</organism>
<dbReference type="AlphaFoldDB" id="A0A5R9F1F0"/>
<evidence type="ECO:0000313" key="1">
    <source>
        <dbReference type="EMBL" id="TLS37462.1"/>
    </source>
</evidence>
<dbReference type="Proteomes" id="UP000308230">
    <property type="component" value="Unassembled WGS sequence"/>
</dbReference>
<sequence>MERKEYLNKRKPKVIFSKLHIDSGHKKDIFNSRNSLSKKLNTVNREYVIQNHKKTTTIELLVDADFFSNLYQKRLREISQTEKAKSDVLVGKIETNVSFTQRIEIAEAIEDITHICWEVKDFRGFINTVKNTAICKGTLEAKISYLTNAGINHPAQTKVISYPVEWERACTIIDWDNRVRKTKDTLEAYSFSEKKKHWKQDIHFDEPVEIELVSVSIVSSGDIKI</sequence>
<dbReference type="RefSeq" id="WP_138125914.1">
    <property type="nucleotide sequence ID" value="NZ_SWLG01000006.1"/>
</dbReference>